<dbReference type="GO" id="GO:0005524">
    <property type="term" value="F:ATP binding"/>
    <property type="evidence" value="ECO:0007669"/>
    <property type="project" value="UniProtKB-KW"/>
</dbReference>
<dbReference type="PANTHER" id="PTHR40765:SF2">
    <property type="entry name" value="ESX-2 SECRETION SYSTEM ATPASE ECCB2"/>
    <property type="match status" value="1"/>
</dbReference>
<comment type="similarity">
    <text evidence="2">Belongs to the EccB family.</text>
</comment>
<sequence>MATTRERADAHAYDSRRRSTSLLRGADEAARDPRRRLNRTLAAGTVLAVLLMAGFGIAGWLGGGRGPALPSAGAVVVGEDGDSYVVSDGTVHPALNLSSALLVGGGQLTRVRQATLDAAPRGLPVGIPGAPDALPDEGRLLDGDWTLCVIPAETGGSPTRTALYVSVPGVAPGEGAAGVTLLAQTDDGGLWLLTEGRRHALTEAVRGLLGLQRVRPVPLPPEVLATVPEGPAITAPEPGGAGAEPQVALPFPARVGDLAHTGLQGANPQYYLVRPDGLVSVSPLVYALLGATAGADHALDGTQAAAAPRSAEPPPGDAAWPDALPRAAEPGREQPVCVSTPPGSEPGDAPWRATVHLPGRMPEPAGLAPVTSANGARLGLLDAVYLPPGAGALVLATTSGGTGGTHTLITDAGIAYPFASAEAVQRLRYDHRAAPSMPRAFVDLLPRGPVLDPEDAARELRERTAEGDGGEAGAADGAGAAGEAGQDTEETAP</sequence>
<keyword evidence="13" id="KW-1185">Reference proteome</keyword>
<dbReference type="GO" id="GO:0005576">
    <property type="term" value="C:extracellular region"/>
    <property type="evidence" value="ECO:0007669"/>
    <property type="project" value="TreeGrafter"/>
</dbReference>
<dbReference type="InterPro" id="IPR042485">
    <property type="entry name" value="T7SS_EccB_R3"/>
</dbReference>
<keyword evidence="4 11" id="KW-0812">Transmembrane</keyword>
<feature type="compositionally biased region" description="Basic and acidic residues" evidence="10">
    <location>
        <begin position="1"/>
        <end position="17"/>
    </location>
</feature>
<evidence type="ECO:0000256" key="7">
    <source>
        <dbReference type="ARBA" id="ARBA00022840"/>
    </source>
</evidence>
<dbReference type="EMBL" id="RBAL01000005">
    <property type="protein sequence ID" value="RKN43029.1"/>
    <property type="molecule type" value="Genomic_DNA"/>
</dbReference>
<keyword evidence="6" id="KW-0378">Hydrolase</keyword>
<feature type="transmembrane region" description="Helical" evidence="11">
    <location>
        <begin position="41"/>
        <end position="61"/>
    </location>
</feature>
<dbReference type="Pfam" id="PF05108">
    <property type="entry name" value="T7SS_ESX1_EccB"/>
    <property type="match status" value="1"/>
</dbReference>
<comment type="subcellular location">
    <subcellularLocation>
        <location evidence="1">Cell membrane</location>
        <topology evidence="1">Single-pass membrane protein</topology>
    </subcellularLocation>
</comment>
<dbReference type="NCBIfam" id="TIGR03919">
    <property type="entry name" value="T7SS_EccB"/>
    <property type="match status" value="1"/>
</dbReference>
<name>A0A3A9Z4N9_9ACTN</name>
<evidence type="ECO:0000313" key="12">
    <source>
        <dbReference type="EMBL" id="RKN43029.1"/>
    </source>
</evidence>
<evidence type="ECO:0000256" key="10">
    <source>
        <dbReference type="SAM" id="MobiDB-lite"/>
    </source>
</evidence>
<evidence type="ECO:0000256" key="6">
    <source>
        <dbReference type="ARBA" id="ARBA00022801"/>
    </source>
</evidence>
<dbReference type="Gene3D" id="3.30.2390.20">
    <property type="entry name" value="Type VII secretion system EccB, repeat 1 domain"/>
    <property type="match status" value="1"/>
</dbReference>
<gene>
    <name evidence="12" type="primary">eccB</name>
    <name evidence="12" type="ORF">D7294_10995</name>
</gene>
<protein>
    <submittedName>
        <fullName evidence="12">Type VII secretion protein EccB</fullName>
    </submittedName>
</protein>
<comment type="caution">
    <text evidence="12">The sequence shown here is derived from an EMBL/GenBank/DDBJ whole genome shotgun (WGS) entry which is preliminary data.</text>
</comment>
<evidence type="ECO:0000256" key="2">
    <source>
        <dbReference type="ARBA" id="ARBA00008149"/>
    </source>
</evidence>
<dbReference type="AlphaFoldDB" id="A0A3A9Z4N9"/>
<keyword evidence="8 11" id="KW-1133">Transmembrane helix</keyword>
<dbReference type="GO" id="GO:0005886">
    <property type="term" value="C:plasma membrane"/>
    <property type="evidence" value="ECO:0007669"/>
    <property type="project" value="UniProtKB-SubCell"/>
</dbReference>
<keyword evidence="9 11" id="KW-0472">Membrane</keyword>
<keyword evidence="5" id="KW-0547">Nucleotide-binding</keyword>
<dbReference type="Proteomes" id="UP000272474">
    <property type="component" value="Unassembled WGS sequence"/>
</dbReference>
<keyword evidence="3" id="KW-1003">Cell membrane</keyword>
<dbReference type="InterPro" id="IPR007795">
    <property type="entry name" value="T7SS_EccB"/>
</dbReference>
<feature type="region of interest" description="Disordered" evidence="10">
    <location>
        <begin position="446"/>
        <end position="493"/>
    </location>
</feature>
<evidence type="ECO:0000256" key="9">
    <source>
        <dbReference type="ARBA" id="ARBA00023136"/>
    </source>
</evidence>
<accession>A0A3A9Z4N9</accession>
<dbReference type="Gene3D" id="2.40.50.910">
    <property type="entry name" value="Type VII secretion system EccB, repeat 3 domain"/>
    <property type="match status" value="1"/>
</dbReference>
<reference evidence="12 13" key="1">
    <citation type="journal article" date="2014" name="Int. J. Syst. Evol. Microbiol.">
        <title>Streptomyces hoynatensis sp. nov., isolated from deep marine sediment.</title>
        <authorList>
            <person name="Veyisoglu A."/>
            <person name="Sahin N."/>
        </authorList>
    </citation>
    <scope>NUCLEOTIDE SEQUENCE [LARGE SCALE GENOMIC DNA]</scope>
    <source>
        <strain evidence="12 13">KCTC 29097</strain>
    </source>
</reference>
<feature type="region of interest" description="Disordered" evidence="10">
    <location>
        <begin position="1"/>
        <end position="29"/>
    </location>
</feature>
<dbReference type="InterPro" id="IPR044857">
    <property type="entry name" value="T7SS_EccB_R1"/>
</dbReference>
<feature type="compositionally biased region" description="Low complexity" evidence="10">
    <location>
        <begin position="473"/>
        <end position="485"/>
    </location>
</feature>
<evidence type="ECO:0000256" key="4">
    <source>
        <dbReference type="ARBA" id="ARBA00022692"/>
    </source>
</evidence>
<evidence type="ECO:0000256" key="1">
    <source>
        <dbReference type="ARBA" id="ARBA00004162"/>
    </source>
</evidence>
<evidence type="ECO:0000256" key="8">
    <source>
        <dbReference type="ARBA" id="ARBA00022989"/>
    </source>
</evidence>
<keyword evidence="7" id="KW-0067">ATP-binding</keyword>
<evidence type="ECO:0000256" key="11">
    <source>
        <dbReference type="SAM" id="Phobius"/>
    </source>
</evidence>
<proteinExistence type="inferred from homology"/>
<organism evidence="12 13">
    <name type="scientific">Streptomyces hoynatensis</name>
    <dbReference type="NCBI Taxonomy" id="1141874"/>
    <lineage>
        <taxon>Bacteria</taxon>
        <taxon>Bacillati</taxon>
        <taxon>Actinomycetota</taxon>
        <taxon>Actinomycetes</taxon>
        <taxon>Kitasatosporales</taxon>
        <taxon>Streptomycetaceae</taxon>
        <taxon>Streptomyces</taxon>
    </lineage>
</organism>
<feature type="region of interest" description="Disordered" evidence="10">
    <location>
        <begin position="302"/>
        <end position="349"/>
    </location>
</feature>
<feature type="compositionally biased region" description="Basic and acidic residues" evidence="10">
    <location>
        <begin position="455"/>
        <end position="466"/>
    </location>
</feature>
<dbReference type="OrthoDB" id="3847604at2"/>
<dbReference type="RefSeq" id="WP_120678236.1">
    <property type="nucleotide sequence ID" value="NZ_RBAL01000005.1"/>
</dbReference>
<evidence type="ECO:0000256" key="5">
    <source>
        <dbReference type="ARBA" id="ARBA00022741"/>
    </source>
</evidence>
<evidence type="ECO:0000256" key="3">
    <source>
        <dbReference type="ARBA" id="ARBA00022475"/>
    </source>
</evidence>
<dbReference type="GO" id="GO:0016787">
    <property type="term" value="F:hydrolase activity"/>
    <property type="evidence" value="ECO:0007669"/>
    <property type="project" value="UniProtKB-KW"/>
</dbReference>
<evidence type="ECO:0000313" key="13">
    <source>
        <dbReference type="Proteomes" id="UP000272474"/>
    </source>
</evidence>
<dbReference type="PANTHER" id="PTHR40765">
    <property type="entry name" value="ESX-2 SECRETION SYSTEM ATPASE ECCB2"/>
    <property type="match status" value="1"/>
</dbReference>